<reference evidence="1 2" key="1">
    <citation type="submission" date="2019-05" db="EMBL/GenBank/DDBJ databases">
        <title>Another draft genome of Portunus trituberculatus and its Hox gene families provides insights of decapod evolution.</title>
        <authorList>
            <person name="Jeong J.-H."/>
            <person name="Song I."/>
            <person name="Kim S."/>
            <person name="Choi T."/>
            <person name="Kim D."/>
            <person name="Ryu S."/>
            <person name="Kim W."/>
        </authorList>
    </citation>
    <scope>NUCLEOTIDE SEQUENCE [LARGE SCALE GENOMIC DNA]</scope>
    <source>
        <tissue evidence="1">Muscle</tissue>
    </source>
</reference>
<dbReference type="Proteomes" id="UP000324222">
    <property type="component" value="Unassembled WGS sequence"/>
</dbReference>
<proteinExistence type="predicted"/>
<evidence type="ECO:0000313" key="1">
    <source>
        <dbReference type="EMBL" id="MPC85921.1"/>
    </source>
</evidence>
<dbReference type="EMBL" id="VSRR010069994">
    <property type="protein sequence ID" value="MPC85921.1"/>
    <property type="molecule type" value="Genomic_DNA"/>
</dbReference>
<keyword evidence="2" id="KW-1185">Reference proteome</keyword>
<organism evidence="1 2">
    <name type="scientific">Portunus trituberculatus</name>
    <name type="common">Swimming crab</name>
    <name type="synonym">Neptunus trituberculatus</name>
    <dbReference type="NCBI Taxonomy" id="210409"/>
    <lineage>
        <taxon>Eukaryota</taxon>
        <taxon>Metazoa</taxon>
        <taxon>Ecdysozoa</taxon>
        <taxon>Arthropoda</taxon>
        <taxon>Crustacea</taxon>
        <taxon>Multicrustacea</taxon>
        <taxon>Malacostraca</taxon>
        <taxon>Eumalacostraca</taxon>
        <taxon>Eucarida</taxon>
        <taxon>Decapoda</taxon>
        <taxon>Pleocyemata</taxon>
        <taxon>Brachyura</taxon>
        <taxon>Eubrachyura</taxon>
        <taxon>Portunoidea</taxon>
        <taxon>Portunidae</taxon>
        <taxon>Portuninae</taxon>
        <taxon>Portunus</taxon>
    </lineage>
</organism>
<dbReference type="AlphaFoldDB" id="A0A5B7IKD5"/>
<sequence>MSARSLLPRPLAPPATASGLLFVTKKSREVSRGWVRERQNDDKLYNTNTNTATKHNYKQVFSATTNI</sequence>
<comment type="caution">
    <text evidence="1">The sequence shown here is derived from an EMBL/GenBank/DDBJ whole genome shotgun (WGS) entry which is preliminary data.</text>
</comment>
<protein>
    <submittedName>
        <fullName evidence="1">Uncharacterized protein</fullName>
    </submittedName>
</protein>
<evidence type="ECO:0000313" key="2">
    <source>
        <dbReference type="Proteomes" id="UP000324222"/>
    </source>
</evidence>
<accession>A0A5B7IKD5</accession>
<gene>
    <name evidence="1" type="ORF">E2C01_080726</name>
</gene>
<name>A0A5B7IKD5_PORTR</name>